<evidence type="ECO:0000259" key="2">
    <source>
        <dbReference type="Pfam" id="PF12770"/>
    </source>
</evidence>
<protein>
    <recommendedName>
        <fullName evidence="2">CHAT domain-containing protein</fullName>
    </recommendedName>
</protein>
<organism evidence="3 4">
    <name type="scientific">Fusarium beomiforme</name>
    <dbReference type="NCBI Taxonomy" id="44412"/>
    <lineage>
        <taxon>Eukaryota</taxon>
        <taxon>Fungi</taxon>
        <taxon>Dikarya</taxon>
        <taxon>Ascomycota</taxon>
        <taxon>Pezizomycotina</taxon>
        <taxon>Sordariomycetes</taxon>
        <taxon>Hypocreomycetidae</taxon>
        <taxon>Hypocreales</taxon>
        <taxon>Nectriaceae</taxon>
        <taxon>Fusarium</taxon>
        <taxon>Fusarium burgessii species complex</taxon>
    </lineage>
</organism>
<dbReference type="Proteomes" id="UP000730481">
    <property type="component" value="Unassembled WGS sequence"/>
</dbReference>
<accession>A0A9P5E0P1</accession>
<dbReference type="Pfam" id="PF12770">
    <property type="entry name" value="CHAT"/>
    <property type="match status" value="1"/>
</dbReference>
<feature type="domain" description="CHAT" evidence="2">
    <location>
        <begin position="1006"/>
        <end position="1247"/>
    </location>
</feature>
<feature type="compositionally biased region" description="Polar residues" evidence="1">
    <location>
        <begin position="474"/>
        <end position="483"/>
    </location>
</feature>
<dbReference type="OrthoDB" id="9991317at2759"/>
<sequence length="1315" mass="148277">MNTALERLSEISISPHYWGIHTSLYSSLPPEAVKQLERAIWCKISGRAEEARAIFENELQTFATVPVVAIEHADLELEAGKWGLAWRILDSKLVQLKDSNEDLDTPEHRLMALTWAMVGTRHRGDVTSSAIEIERTQDWLAEVPVEDYTDIQASCIRRYVISSLFTRLYSRYNNPELEHIPAHDMTDASGAKIPWGGLQLLRRSLTQHGKFKEANALFRVELNRTPPDGRSAVVEDFLEAIAGIPASRGRDYIEATVRLQLATTHIELQDPASAVEEFDKSEEAFQRFCDEFGIQDKEATPHTQAMEYERLSCIDNPISKLERTVELATRMEAVDGIKTGVCLSAAADLAMAYYKATEMELFKATYFDLQRRLEMYDQLVSEDICNLVQNHVSLISFTISTLIDRHKALEWVDAFFQRYQHFDCPAIRALLYRSKASLLRSLRRLKEAEEADEEASRLEASAPSPGRWVHMRQGHSTPKNTTVSVQSDDQHQSRDQDDEVAFYWSWGDAVGNKEMIKEKAIQLVLKWLLDDIAAGNSALEEFRGMTNAGLKSIVFTKPVEIDESAEKSYSRLCAWLGNPPEHQRNRRLFCLVMLRYGRQMHFTALKLWDLCLSELHHLLELEERLPQAIRDIFPGNKGTWLGEMALAYMAPLEVLVDFTSDCSGERLSNAETYNELALEEYRQHKDLGRVALQQRSRAQICMLKIRRLIQLARQAASTKGTEGETTNNGSKETYGGHYFLSEDCVAKIWQLRARGICSAEEADEIFSQSELHASLSSGLEGITHRQNITAFNASARTVRTAIELLLVAPGEPTDETITEVWRWVQKYKARSLARTIGVRISDPPELVSKIKACPDVAGGYEEMLAIQKRIKEADGMAKFNLRRQLDAHLRAMRAKHDLMRQLLDLKEAQPFDLPDVDSIKERSGANVVLADWFHLPAHFAGDANRLLLFTARGQSKPTMDVLTTRTEDVIAWQKTYLAPDKFKYIPEENLDEPEAREAFDTMLGGLVAPLARHVKPNELVVLCPSSYLHRIPLHALAIGEYSALIHRNPVVYTHSQSLLRSCFTATEIARLSPASINARFISGIAGAESDNFKAGRISIMELARRFGADPMIDQTASKESFLGVVGQSRLLHLHTHCNWKSKDPLDHEVEFPMLCAPPEGQRPVESITAREFFDIQVSPGTHVNMIACQGGVMDVQLGDEVMGLVPALMCSGASSTISTLWSINDRHGVEFEKAFFDSFLQQSARKKRKSRPGTDDVTSKAHGSRLVNLAKAMQLAAKKMDEFEGEPLYKWAGYVLHGCWQFPLSEQDMESLPSL</sequence>
<dbReference type="EMBL" id="PVQB02000062">
    <property type="protein sequence ID" value="KAF4344186.1"/>
    <property type="molecule type" value="Genomic_DNA"/>
</dbReference>
<reference evidence="3" key="1">
    <citation type="journal article" date="2017" name="Mycologia">
        <title>Fusarium algeriense, sp. nov., a novel toxigenic crown rot pathogen of durum wheat from Algeria is nested in the Fusarium burgessii species complex.</title>
        <authorList>
            <person name="Laraba I."/>
            <person name="Keddad A."/>
            <person name="Boureghda H."/>
            <person name="Abdallah N."/>
            <person name="Vaughan M.M."/>
            <person name="Proctor R.H."/>
            <person name="Busman M."/>
            <person name="O'Donnell K."/>
        </authorList>
    </citation>
    <scope>NUCLEOTIDE SEQUENCE</scope>
    <source>
        <strain evidence="3">NRRL 25174</strain>
    </source>
</reference>
<evidence type="ECO:0000256" key="1">
    <source>
        <dbReference type="SAM" id="MobiDB-lite"/>
    </source>
</evidence>
<feature type="region of interest" description="Disordered" evidence="1">
    <location>
        <begin position="453"/>
        <end position="496"/>
    </location>
</feature>
<reference evidence="3" key="2">
    <citation type="submission" date="2020-02" db="EMBL/GenBank/DDBJ databases">
        <title>Identification and distribution of gene clusters putatively required for synthesis of sphingolipid metabolism inhibitors in phylogenetically diverse species of the filamentous fungus Fusarium.</title>
        <authorList>
            <person name="Kim H.-S."/>
            <person name="Busman M."/>
            <person name="Brown D.W."/>
            <person name="Divon H."/>
            <person name="Uhlig S."/>
            <person name="Proctor R.H."/>
        </authorList>
    </citation>
    <scope>NUCLEOTIDE SEQUENCE</scope>
    <source>
        <strain evidence="3">NRRL 25174</strain>
    </source>
</reference>
<comment type="caution">
    <text evidence="3">The sequence shown here is derived from an EMBL/GenBank/DDBJ whole genome shotgun (WGS) entry which is preliminary data.</text>
</comment>
<dbReference type="InterPro" id="IPR024983">
    <property type="entry name" value="CHAT_dom"/>
</dbReference>
<evidence type="ECO:0000313" key="3">
    <source>
        <dbReference type="EMBL" id="KAF4344186.1"/>
    </source>
</evidence>
<name>A0A9P5E0P1_9HYPO</name>
<proteinExistence type="predicted"/>
<gene>
    <name evidence="3" type="ORF">FBEOM_1864</name>
</gene>
<evidence type="ECO:0000313" key="4">
    <source>
        <dbReference type="Proteomes" id="UP000730481"/>
    </source>
</evidence>
<keyword evidence="4" id="KW-1185">Reference proteome</keyword>